<dbReference type="RefSeq" id="WP_183907308.1">
    <property type="nucleotide sequence ID" value="NZ_JACHXZ010000001.1"/>
</dbReference>
<evidence type="ECO:0000313" key="4">
    <source>
        <dbReference type="Proteomes" id="UP000559987"/>
    </source>
</evidence>
<evidence type="ECO:0000259" key="2">
    <source>
        <dbReference type="Pfam" id="PF06713"/>
    </source>
</evidence>
<evidence type="ECO:0000313" key="3">
    <source>
        <dbReference type="EMBL" id="MBB3166968.1"/>
    </source>
</evidence>
<sequence length="135" mass="15117">MKRFPSKIDPLIIMLVVVGLVGGLLPTLLFVDTSELAFWLTLLTMAAMVLFVGSLLLFTYYDIDGNQLTVRSGPLYWTIRISDIADITPIHTLLSGPALSLDKLQIRYENDRRLLISPKDKAQFIAAINAQRRLA</sequence>
<dbReference type="InterPro" id="IPR009589">
    <property type="entry name" value="PH_YyaB-like"/>
</dbReference>
<protein>
    <recommendedName>
        <fullName evidence="2">Uncharacterized protein YyaB-like PH domain-containing protein</fullName>
    </recommendedName>
</protein>
<keyword evidence="1" id="KW-1133">Transmembrane helix</keyword>
<proteinExistence type="predicted"/>
<feature type="transmembrane region" description="Helical" evidence="1">
    <location>
        <begin position="12"/>
        <end position="31"/>
    </location>
</feature>
<keyword evidence="1" id="KW-0812">Transmembrane</keyword>
<organism evidence="3 4">
    <name type="scientific">Simiduia aestuariiviva</name>
    <dbReference type="NCBI Taxonomy" id="1510459"/>
    <lineage>
        <taxon>Bacteria</taxon>
        <taxon>Pseudomonadati</taxon>
        <taxon>Pseudomonadota</taxon>
        <taxon>Gammaproteobacteria</taxon>
        <taxon>Cellvibrionales</taxon>
        <taxon>Cellvibrionaceae</taxon>
        <taxon>Simiduia</taxon>
    </lineage>
</organism>
<feature type="domain" description="Uncharacterized protein YyaB-like PH" evidence="2">
    <location>
        <begin position="59"/>
        <end position="130"/>
    </location>
</feature>
<dbReference type="GO" id="GO:0030153">
    <property type="term" value="P:bacteriocin immunity"/>
    <property type="evidence" value="ECO:0007669"/>
    <property type="project" value="InterPro"/>
</dbReference>
<dbReference type="AlphaFoldDB" id="A0A839UN14"/>
<gene>
    <name evidence="3" type="ORF">FHS30_000144</name>
</gene>
<comment type="caution">
    <text evidence="3">The sequence shown here is derived from an EMBL/GenBank/DDBJ whole genome shotgun (WGS) entry which is preliminary data.</text>
</comment>
<feature type="transmembrane region" description="Helical" evidence="1">
    <location>
        <begin position="37"/>
        <end position="61"/>
    </location>
</feature>
<dbReference type="Pfam" id="PF06713">
    <property type="entry name" value="bPH_4"/>
    <property type="match status" value="1"/>
</dbReference>
<dbReference type="Proteomes" id="UP000559987">
    <property type="component" value="Unassembled WGS sequence"/>
</dbReference>
<keyword evidence="4" id="KW-1185">Reference proteome</keyword>
<name>A0A839UN14_9GAMM</name>
<reference evidence="3 4" key="1">
    <citation type="submission" date="2020-08" db="EMBL/GenBank/DDBJ databases">
        <title>Genomic Encyclopedia of Type Strains, Phase III (KMG-III): the genomes of soil and plant-associated and newly described type strains.</title>
        <authorList>
            <person name="Whitman W."/>
        </authorList>
    </citation>
    <scope>NUCLEOTIDE SEQUENCE [LARGE SCALE GENOMIC DNA]</scope>
    <source>
        <strain evidence="3 4">CECT 8571</strain>
    </source>
</reference>
<keyword evidence="1" id="KW-0472">Membrane</keyword>
<evidence type="ECO:0000256" key="1">
    <source>
        <dbReference type="SAM" id="Phobius"/>
    </source>
</evidence>
<accession>A0A839UN14</accession>
<dbReference type="EMBL" id="JACHXZ010000001">
    <property type="protein sequence ID" value="MBB3166968.1"/>
    <property type="molecule type" value="Genomic_DNA"/>
</dbReference>